<dbReference type="Proteomes" id="UP000464657">
    <property type="component" value="Chromosome"/>
</dbReference>
<feature type="domain" description="DUF4328" evidence="2">
    <location>
        <begin position="30"/>
        <end position="191"/>
    </location>
</feature>
<dbReference type="RefSeq" id="WP_160128933.1">
    <property type="nucleotide sequence ID" value="NZ_CP019288.1"/>
</dbReference>
<reference evidence="3 4" key="1">
    <citation type="journal article" date="2013" name="Int. J. Syst. Evol. Microbiol.">
        <title>Kordia antarctica sp. nov., isolated from Antarctic seawater.</title>
        <authorList>
            <person name="Baek K."/>
            <person name="Choi A."/>
            <person name="Kang I."/>
            <person name="Lee K."/>
            <person name="Cho J.C."/>
        </authorList>
    </citation>
    <scope>NUCLEOTIDE SEQUENCE [LARGE SCALE GENOMIC DNA]</scope>
    <source>
        <strain evidence="3 4">IMCC3317</strain>
    </source>
</reference>
<proteinExistence type="predicted"/>
<dbReference type="EMBL" id="CP019288">
    <property type="protein sequence ID" value="QHI36207.1"/>
    <property type="molecule type" value="Genomic_DNA"/>
</dbReference>
<keyword evidence="1" id="KW-0472">Membrane</keyword>
<accession>A0A7L4ZIB4</accession>
<keyword evidence="1" id="KW-1133">Transmembrane helix</keyword>
<feature type="transmembrane region" description="Helical" evidence="1">
    <location>
        <begin position="168"/>
        <end position="187"/>
    </location>
</feature>
<dbReference type="OrthoDB" id="4174975at2"/>
<keyword evidence="1" id="KW-0812">Transmembrane</keyword>
<evidence type="ECO:0000313" key="4">
    <source>
        <dbReference type="Proteomes" id="UP000464657"/>
    </source>
</evidence>
<evidence type="ECO:0000313" key="3">
    <source>
        <dbReference type="EMBL" id="QHI36207.1"/>
    </source>
</evidence>
<feature type="transmembrane region" description="Helical" evidence="1">
    <location>
        <begin position="7"/>
        <end position="22"/>
    </location>
</feature>
<dbReference type="Pfam" id="PF14219">
    <property type="entry name" value="DUF4328"/>
    <property type="match status" value="1"/>
</dbReference>
<gene>
    <name evidence="3" type="ORF">IMCC3317_15660</name>
</gene>
<dbReference type="InterPro" id="IPR025565">
    <property type="entry name" value="DUF4328"/>
</dbReference>
<feature type="transmembrane region" description="Helical" evidence="1">
    <location>
        <begin position="42"/>
        <end position="66"/>
    </location>
</feature>
<dbReference type="AlphaFoldDB" id="A0A7L4ZIB4"/>
<keyword evidence="4" id="KW-1185">Reference proteome</keyword>
<sequence length="215" mass="24695">MIFITTICINVISILLLIYQNHVLQNYDNTAAELSKIELLDIIVPISGVFQVVIFIVAIIFFVRWFKKAYGNLIRRHQPMEYSENGSAWGFFIPIINLYRPITTAKEIYLKTQHAIKEYNSNFKVDTETSFIVVWWILYIVNNFFANYASKKIDAAYDIPTFVDANTYLIISEVISIVAILGVLYLIHKITKVETLLKETNESVSSIDEIGTPIV</sequence>
<dbReference type="KEGG" id="kan:IMCC3317_15660"/>
<evidence type="ECO:0000256" key="1">
    <source>
        <dbReference type="SAM" id="Phobius"/>
    </source>
</evidence>
<feature type="transmembrane region" description="Helical" evidence="1">
    <location>
        <begin position="129"/>
        <end position="148"/>
    </location>
</feature>
<name>A0A7L4ZIB4_9FLAO</name>
<protein>
    <recommendedName>
        <fullName evidence="2">DUF4328 domain-containing protein</fullName>
    </recommendedName>
</protein>
<evidence type="ECO:0000259" key="2">
    <source>
        <dbReference type="Pfam" id="PF14219"/>
    </source>
</evidence>
<organism evidence="3 4">
    <name type="scientific">Kordia antarctica</name>
    <dbReference type="NCBI Taxonomy" id="1218801"/>
    <lineage>
        <taxon>Bacteria</taxon>
        <taxon>Pseudomonadati</taxon>
        <taxon>Bacteroidota</taxon>
        <taxon>Flavobacteriia</taxon>
        <taxon>Flavobacteriales</taxon>
        <taxon>Flavobacteriaceae</taxon>
        <taxon>Kordia</taxon>
    </lineage>
</organism>